<dbReference type="EMBL" id="VRMN01000003">
    <property type="protein sequence ID" value="KAA8495463.1"/>
    <property type="molecule type" value="Genomic_DNA"/>
</dbReference>
<comment type="similarity">
    <text evidence="4">Belongs to the globin family.</text>
</comment>
<evidence type="ECO:0000256" key="1">
    <source>
        <dbReference type="ARBA" id="ARBA00022617"/>
    </source>
</evidence>
<dbReference type="GO" id="GO:0046872">
    <property type="term" value="F:metal ion binding"/>
    <property type="evidence" value="ECO:0007669"/>
    <property type="project" value="UniProtKB-KW"/>
</dbReference>
<feature type="domain" description="Globin" evidence="6">
    <location>
        <begin position="24"/>
        <end position="159"/>
    </location>
</feature>
<dbReference type="Proteomes" id="UP000324585">
    <property type="component" value="Unassembled WGS sequence"/>
</dbReference>
<evidence type="ECO:0000256" key="5">
    <source>
        <dbReference type="SAM" id="MobiDB-lite"/>
    </source>
</evidence>
<reference evidence="8" key="1">
    <citation type="journal article" date="2019" name="Nat. Commun.">
        <title>Expansion of phycobilisome linker gene families in mesophilic red algae.</title>
        <authorList>
            <person name="Lee J."/>
            <person name="Kim D."/>
            <person name="Bhattacharya D."/>
            <person name="Yoon H.S."/>
        </authorList>
    </citation>
    <scope>NUCLEOTIDE SEQUENCE [LARGE SCALE GENOMIC DNA]</scope>
    <source>
        <strain evidence="8">CCMP 1328</strain>
    </source>
</reference>
<evidence type="ECO:0000256" key="4">
    <source>
        <dbReference type="RuleBase" id="RU000356"/>
    </source>
</evidence>
<dbReference type="GO" id="GO:0071500">
    <property type="term" value="P:cellular response to nitrosative stress"/>
    <property type="evidence" value="ECO:0007669"/>
    <property type="project" value="TreeGrafter"/>
</dbReference>
<dbReference type="GO" id="GO:0008941">
    <property type="term" value="F:nitric oxide dioxygenase NAD(P)H activity"/>
    <property type="evidence" value="ECO:0007669"/>
    <property type="project" value="TreeGrafter"/>
</dbReference>
<dbReference type="PANTHER" id="PTHR43396:SF3">
    <property type="entry name" value="FLAVOHEMOPROTEIN"/>
    <property type="match status" value="1"/>
</dbReference>
<accession>A0A5J4YXR8</accession>
<dbReference type="GO" id="GO:0005344">
    <property type="term" value="F:oxygen carrier activity"/>
    <property type="evidence" value="ECO:0007669"/>
    <property type="project" value="UniProtKB-KW"/>
</dbReference>
<keyword evidence="2" id="KW-0479">Metal-binding</keyword>
<dbReference type="Pfam" id="PF00042">
    <property type="entry name" value="Globin"/>
    <property type="match status" value="1"/>
</dbReference>
<dbReference type="SUPFAM" id="SSF46458">
    <property type="entry name" value="Globin-like"/>
    <property type="match status" value="1"/>
</dbReference>
<comment type="caution">
    <text evidence="7">The sequence shown here is derived from an EMBL/GenBank/DDBJ whole genome shotgun (WGS) entry which is preliminary data.</text>
</comment>
<dbReference type="GO" id="GO:0019825">
    <property type="term" value="F:oxygen binding"/>
    <property type="evidence" value="ECO:0007669"/>
    <property type="project" value="InterPro"/>
</dbReference>
<keyword evidence="8" id="KW-1185">Reference proteome</keyword>
<keyword evidence="4" id="KW-0813">Transport</keyword>
<feature type="region of interest" description="Disordered" evidence="5">
    <location>
        <begin position="400"/>
        <end position="424"/>
    </location>
</feature>
<organism evidence="7 8">
    <name type="scientific">Porphyridium purpureum</name>
    <name type="common">Red alga</name>
    <name type="synonym">Porphyridium cruentum</name>
    <dbReference type="NCBI Taxonomy" id="35688"/>
    <lineage>
        <taxon>Eukaryota</taxon>
        <taxon>Rhodophyta</taxon>
        <taxon>Bangiophyceae</taxon>
        <taxon>Porphyridiales</taxon>
        <taxon>Porphyridiaceae</taxon>
        <taxon>Porphyridium</taxon>
    </lineage>
</organism>
<dbReference type="InterPro" id="IPR009050">
    <property type="entry name" value="Globin-like_sf"/>
</dbReference>
<dbReference type="GO" id="GO:0020037">
    <property type="term" value="F:heme binding"/>
    <property type="evidence" value="ECO:0007669"/>
    <property type="project" value="InterPro"/>
</dbReference>
<feature type="region of interest" description="Disordered" evidence="5">
    <location>
        <begin position="357"/>
        <end position="385"/>
    </location>
</feature>
<dbReference type="PROSITE" id="PS01033">
    <property type="entry name" value="GLOBIN"/>
    <property type="match status" value="1"/>
</dbReference>
<dbReference type="AlphaFoldDB" id="A0A5J4YXR8"/>
<gene>
    <name evidence="7" type="ORF">FVE85_1618</name>
</gene>
<feature type="compositionally biased region" description="Acidic residues" evidence="5">
    <location>
        <begin position="406"/>
        <end position="424"/>
    </location>
</feature>
<keyword evidence="4" id="KW-0561">Oxygen transport</keyword>
<dbReference type="InterPro" id="IPR012292">
    <property type="entry name" value="Globin/Proto"/>
</dbReference>
<evidence type="ECO:0000313" key="8">
    <source>
        <dbReference type="Proteomes" id="UP000324585"/>
    </source>
</evidence>
<sequence>MSAEVDNGGVAAPADALDERARFVLERATVECVQASWQLLMQQRFPFAQHFYVLLFARHPQLESMFPQNWVARQHHLTDVLNTVVHRLGVFEQELVPVVRALGRRHASYGVTQSMFDQVGECLLETLRKGLRDAADEHTLAAWAQMYGVVAAVASAECPVSKKHSAMCTLWSSDVFRAAVSSNSAEVFCEQVRCPDFKWQVVEKTCGAEELQFVVETSAELDVNTSGGEKGEAPLIFDLTSLMSAILDGMGAIVDKSFSRGDLSVHCCDILLQLSRSGLTASNAQVLFKFLQRVVCTLLLACNVEQCGQSHQQIELEQRFWADIFGCFLQLVEELETDWERLSTLEVEHMLPCCDEESASSNLPLSRARSSLRSNDGLSSRRSRSKSLKSNIIRLHGYTSNYLEPIPDDEEAEESSSSDEDADS</sequence>
<evidence type="ECO:0000256" key="2">
    <source>
        <dbReference type="ARBA" id="ARBA00022723"/>
    </source>
</evidence>
<dbReference type="GO" id="GO:0046210">
    <property type="term" value="P:nitric oxide catabolic process"/>
    <property type="evidence" value="ECO:0007669"/>
    <property type="project" value="TreeGrafter"/>
</dbReference>
<dbReference type="Gene3D" id="1.10.490.10">
    <property type="entry name" value="Globins"/>
    <property type="match status" value="1"/>
</dbReference>
<dbReference type="PANTHER" id="PTHR43396">
    <property type="entry name" value="FLAVOHEMOPROTEIN"/>
    <property type="match status" value="1"/>
</dbReference>
<evidence type="ECO:0000313" key="7">
    <source>
        <dbReference type="EMBL" id="KAA8495463.1"/>
    </source>
</evidence>
<protein>
    <submittedName>
        <fullName evidence="7">Flavohemoprotein</fullName>
    </submittedName>
</protein>
<keyword evidence="3" id="KW-0408">Iron</keyword>
<dbReference type="GO" id="GO:0071949">
    <property type="term" value="F:FAD binding"/>
    <property type="evidence" value="ECO:0007669"/>
    <property type="project" value="TreeGrafter"/>
</dbReference>
<proteinExistence type="inferred from homology"/>
<dbReference type="InterPro" id="IPR000971">
    <property type="entry name" value="Globin"/>
</dbReference>
<name>A0A5J4YXR8_PORPP</name>
<feature type="compositionally biased region" description="Low complexity" evidence="5">
    <location>
        <begin position="359"/>
        <end position="380"/>
    </location>
</feature>
<keyword evidence="1 4" id="KW-0349">Heme</keyword>
<evidence type="ECO:0000259" key="6">
    <source>
        <dbReference type="PROSITE" id="PS01033"/>
    </source>
</evidence>
<dbReference type="OrthoDB" id="436496at2759"/>
<evidence type="ECO:0000256" key="3">
    <source>
        <dbReference type="ARBA" id="ARBA00023004"/>
    </source>
</evidence>